<proteinExistence type="predicted"/>
<accession>A0A1M5BU90</accession>
<keyword evidence="2" id="KW-1185">Reference proteome</keyword>
<dbReference type="RefSeq" id="WP_073250257.1">
    <property type="nucleotide sequence ID" value="NZ_FQVG01000083.1"/>
</dbReference>
<dbReference type="AlphaFoldDB" id="A0A1M5BU90"/>
<reference evidence="2" key="1">
    <citation type="submission" date="2016-11" db="EMBL/GenBank/DDBJ databases">
        <authorList>
            <person name="Varghese N."/>
            <person name="Submissions S."/>
        </authorList>
    </citation>
    <scope>NUCLEOTIDE SEQUENCE [LARGE SCALE GENOMIC DNA]</scope>
    <source>
        <strain evidence="2">DSM 10124</strain>
    </source>
</reference>
<evidence type="ECO:0000313" key="1">
    <source>
        <dbReference type="EMBL" id="SHF45792.1"/>
    </source>
</evidence>
<evidence type="ECO:0000313" key="2">
    <source>
        <dbReference type="Proteomes" id="UP000184423"/>
    </source>
</evidence>
<dbReference type="SUPFAM" id="SSF48452">
    <property type="entry name" value="TPR-like"/>
    <property type="match status" value="1"/>
</dbReference>
<dbReference type="Proteomes" id="UP000184423">
    <property type="component" value="Unassembled WGS sequence"/>
</dbReference>
<protein>
    <submittedName>
        <fullName evidence="1">Uncharacterized protein</fullName>
    </submittedName>
</protein>
<gene>
    <name evidence="1" type="ORF">SAMN02746091_02570</name>
</gene>
<sequence>MTDKEKLIAFEKYMREKGLEEETIEFNLLVVKLLINRVLVYFNETLETIDSFTFEEFTDMVSVINSELGGRDGIPRMLNAMLELTEFLKINKFIKGGKIAHYKRMFNNAEYYLEKYDRLMGKRDDTKDFIKEITTNNFSKFVIRNCEYVNNYDFKTMILLEKILNDIPLESYEKNEETDIFIKFLIQNNLVFYDKNIIEVTKKGRALSRLDIDERYAGILYLMLFKTNWGNIVDNSNFDILKIRDILISIFNKNNEIKINVNEMIKIDEKNSLIEIASERFRLASIEAMTKGGCILDLCFVNMGLIEIRAHNGCLIYKVTELGKQVLGNLYKDMVYQMKSRIESINIAIRDKKYERAEKKIFEFLMIYGGNNIVWDYLGQLLIFNKKYEEAYTVLKNAYESSSKRGSAVKTVLYHLVLVARKLKLKDEVQIYETKLSNLDRVK</sequence>
<organism evidence="1 2">
    <name type="scientific">Caloramator proteoclasticus DSM 10124</name>
    <dbReference type="NCBI Taxonomy" id="1121262"/>
    <lineage>
        <taxon>Bacteria</taxon>
        <taxon>Bacillati</taxon>
        <taxon>Bacillota</taxon>
        <taxon>Clostridia</taxon>
        <taxon>Eubacteriales</taxon>
        <taxon>Clostridiaceae</taxon>
        <taxon>Caloramator</taxon>
    </lineage>
</organism>
<name>A0A1M5BU90_9CLOT</name>
<dbReference type="EMBL" id="FQVG01000083">
    <property type="protein sequence ID" value="SHF45792.1"/>
    <property type="molecule type" value="Genomic_DNA"/>
</dbReference>
<dbReference type="InterPro" id="IPR011990">
    <property type="entry name" value="TPR-like_helical_dom_sf"/>
</dbReference>